<name>A0ABQ6E1G0_9GAMM</name>
<sequence length="186" mass="21837">MPHTPPSTYILRDLIEVQTSDAVSWWPGIDHLPIGWWYVLTLLSLMSIVMVLITLRHVWKNRYRREALTALQIIMSNKKNSQTKAESVINQTAAEQHFYTLKQVLFYLEPHSATLADNAVLVHLDRLIKSNTWQSELGQRWINSLYNPNVNLSHDDIHRLNKQSQHWLKHHKNQFSFKPLQLLKGQ</sequence>
<accession>A0ABQ6E1G0</accession>
<proteinExistence type="predicted"/>
<dbReference type="Proteomes" id="UP001157353">
    <property type="component" value="Unassembled WGS sequence"/>
</dbReference>
<evidence type="ECO:0000313" key="3">
    <source>
        <dbReference type="Proteomes" id="UP001157353"/>
    </source>
</evidence>
<dbReference type="EMBL" id="BSPQ01000010">
    <property type="protein sequence ID" value="GLS91167.1"/>
    <property type="molecule type" value="Genomic_DNA"/>
</dbReference>
<keyword evidence="1" id="KW-1133">Transmembrane helix</keyword>
<dbReference type="InterPro" id="IPR025489">
    <property type="entry name" value="DUF4381"/>
</dbReference>
<keyword evidence="1" id="KW-0472">Membrane</keyword>
<evidence type="ECO:0008006" key="4">
    <source>
        <dbReference type="Google" id="ProtNLM"/>
    </source>
</evidence>
<reference evidence="3" key="1">
    <citation type="journal article" date="2019" name="Int. J. Syst. Evol. Microbiol.">
        <title>The Global Catalogue of Microorganisms (GCM) 10K type strain sequencing project: providing services to taxonomists for standard genome sequencing and annotation.</title>
        <authorList>
            <consortium name="The Broad Institute Genomics Platform"/>
            <consortium name="The Broad Institute Genome Sequencing Center for Infectious Disease"/>
            <person name="Wu L."/>
            <person name="Ma J."/>
        </authorList>
    </citation>
    <scope>NUCLEOTIDE SEQUENCE [LARGE SCALE GENOMIC DNA]</scope>
    <source>
        <strain evidence="3">NBRC 103166</strain>
    </source>
</reference>
<evidence type="ECO:0000313" key="2">
    <source>
        <dbReference type="EMBL" id="GLS91167.1"/>
    </source>
</evidence>
<dbReference type="Pfam" id="PF14316">
    <property type="entry name" value="DUF4381"/>
    <property type="match status" value="1"/>
</dbReference>
<keyword evidence="3" id="KW-1185">Reference proteome</keyword>
<keyword evidence="1" id="KW-0812">Transmembrane</keyword>
<dbReference type="RefSeq" id="WP_284204292.1">
    <property type="nucleotide sequence ID" value="NZ_BSPQ01000010.1"/>
</dbReference>
<gene>
    <name evidence="2" type="ORF">GCM10007916_22360</name>
</gene>
<evidence type="ECO:0000256" key="1">
    <source>
        <dbReference type="SAM" id="Phobius"/>
    </source>
</evidence>
<protein>
    <recommendedName>
        <fullName evidence="4">DUF4381 domain-containing protein</fullName>
    </recommendedName>
</protein>
<comment type="caution">
    <text evidence="2">The sequence shown here is derived from an EMBL/GenBank/DDBJ whole genome shotgun (WGS) entry which is preliminary data.</text>
</comment>
<organism evidence="2 3">
    <name type="scientific">Psychromonas marina</name>
    <dbReference type="NCBI Taxonomy" id="88364"/>
    <lineage>
        <taxon>Bacteria</taxon>
        <taxon>Pseudomonadati</taxon>
        <taxon>Pseudomonadota</taxon>
        <taxon>Gammaproteobacteria</taxon>
        <taxon>Alteromonadales</taxon>
        <taxon>Psychromonadaceae</taxon>
        <taxon>Psychromonas</taxon>
    </lineage>
</organism>
<feature type="transmembrane region" description="Helical" evidence="1">
    <location>
        <begin position="34"/>
        <end position="55"/>
    </location>
</feature>